<proteinExistence type="predicted"/>
<feature type="compositionally biased region" description="Low complexity" evidence="1">
    <location>
        <begin position="55"/>
        <end position="75"/>
    </location>
</feature>
<feature type="region of interest" description="Disordered" evidence="1">
    <location>
        <begin position="55"/>
        <end position="77"/>
    </location>
</feature>
<evidence type="ECO:0000256" key="2">
    <source>
        <dbReference type="SAM" id="SignalP"/>
    </source>
</evidence>
<protein>
    <submittedName>
        <fullName evidence="3">Uncharacterized protein</fullName>
    </submittedName>
</protein>
<evidence type="ECO:0000313" key="4">
    <source>
        <dbReference type="Proteomes" id="UP000289738"/>
    </source>
</evidence>
<sequence>MWVLTVCVLGLDIVQVNVNRFGPTLCCGSSLPLLLGLCKDDASKLNNKISSLLSSSTSSKASSSPYTTSSHGSTTPHHHAALLRRNDAAALLRRTTASLCSSASLLAAAFLCSASPLLLVPPLLHPSLLDSLSLITIDLCERYFGPLFELLSHDKLGAPEIVPDYPILSVDDLADQIAENKILHSHLEALHIRKAKKERNAASISFGSSSADTFGDAGLQTVMTCLRNSKEIVNTCHCKFVSPVYLYIHFKFSTFTVRNRSVSFDIISSKF</sequence>
<keyword evidence="2" id="KW-0732">Signal</keyword>
<comment type="caution">
    <text evidence="3">The sequence shown here is derived from an EMBL/GenBank/DDBJ whole genome shotgun (WGS) entry which is preliminary data.</text>
</comment>
<keyword evidence="4" id="KW-1185">Reference proteome</keyword>
<dbReference type="AlphaFoldDB" id="A0A445C6B2"/>
<evidence type="ECO:0000313" key="3">
    <source>
        <dbReference type="EMBL" id="RYR46475.1"/>
    </source>
</evidence>
<feature type="signal peptide" evidence="2">
    <location>
        <begin position="1"/>
        <end position="18"/>
    </location>
</feature>
<feature type="chain" id="PRO_5019085939" evidence="2">
    <location>
        <begin position="19"/>
        <end position="271"/>
    </location>
</feature>
<organism evidence="3 4">
    <name type="scientific">Arachis hypogaea</name>
    <name type="common">Peanut</name>
    <dbReference type="NCBI Taxonomy" id="3818"/>
    <lineage>
        <taxon>Eukaryota</taxon>
        <taxon>Viridiplantae</taxon>
        <taxon>Streptophyta</taxon>
        <taxon>Embryophyta</taxon>
        <taxon>Tracheophyta</taxon>
        <taxon>Spermatophyta</taxon>
        <taxon>Magnoliopsida</taxon>
        <taxon>eudicotyledons</taxon>
        <taxon>Gunneridae</taxon>
        <taxon>Pentapetalae</taxon>
        <taxon>rosids</taxon>
        <taxon>fabids</taxon>
        <taxon>Fabales</taxon>
        <taxon>Fabaceae</taxon>
        <taxon>Papilionoideae</taxon>
        <taxon>50 kb inversion clade</taxon>
        <taxon>dalbergioids sensu lato</taxon>
        <taxon>Dalbergieae</taxon>
        <taxon>Pterocarpus clade</taxon>
        <taxon>Arachis</taxon>
    </lineage>
</organism>
<accession>A0A445C6B2</accession>
<name>A0A445C6B2_ARAHY</name>
<dbReference type="Proteomes" id="UP000289738">
    <property type="component" value="Chromosome A07"/>
</dbReference>
<dbReference type="EMBL" id="SDMP01000007">
    <property type="protein sequence ID" value="RYR46475.1"/>
    <property type="molecule type" value="Genomic_DNA"/>
</dbReference>
<reference evidence="3 4" key="1">
    <citation type="submission" date="2019-01" db="EMBL/GenBank/DDBJ databases">
        <title>Sequencing of cultivated peanut Arachis hypogaea provides insights into genome evolution and oil improvement.</title>
        <authorList>
            <person name="Chen X."/>
        </authorList>
    </citation>
    <scope>NUCLEOTIDE SEQUENCE [LARGE SCALE GENOMIC DNA]</scope>
    <source>
        <strain evidence="4">cv. Fuhuasheng</strain>
        <tissue evidence="3">Leaves</tissue>
    </source>
</reference>
<evidence type="ECO:0000256" key="1">
    <source>
        <dbReference type="SAM" id="MobiDB-lite"/>
    </source>
</evidence>
<gene>
    <name evidence="3" type="ORF">Ahy_A07g032210</name>
</gene>